<evidence type="ECO:0000256" key="1">
    <source>
        <dbReference type="ARBA" id="ARBA00008069"/>
    </source>
</evidence>
<evidence type="ECO:0000256" key="6">
    <source>
        <dbReference type="ARBA" id="ARBA00022741"/>
    </source>
</evidence>
<dbReference type="PANTHER" id="PTHR11895">
    <property type="entry name" value="TRANSAMIDASE"/>
    <property type="match status" value="1"/>
</dbReference>
<keyword evidence="7 10" id="KW-0067">ATP-binding</keyword>
<proteinExistence type="inferred from homology"/>
<evidence type="ECO:0000256" key="8">
    <source>
        <dbReference type="ARBA" id="ARBA00022917"/>
    </source>
</evidence>
<dbReference type="InterPro" id="IPR023631">
    <property type="entry name" value="Amidase_dom"/>
</dbReference>
<dbReference type="HAMAP" id="MF_00120">
    <property type="entry name" value="GatA"/>
    <property type="match status" value="1"/>
</dbReference>
<evidence type="ECO:0000256" key="7">
    <source>
        <dbReference type="ARBA" id="ARBA00022840"/>
    </source>
</evidence>
<feature type="active site" description="Acyl-ester intermediate" evidence="10">
    <location>
        <position position="166"/>
    </location>
</feature>
<name>A0A934VX36_9BACT</name>
<evidence type="ECO:0000256" key="2">
    <source>
        <dbReference type="ARBA" id="ARBA00011123"/>
    </source>
</evidence>
<dbReference type="EC" id="6.3.5.7" evidence="3 10"/>
<evidence type="ECO:0000256" key="4">
    <source>
        <dbReference type="ARBA" id="ARBA00014428"/>
    </source>
</evidence>
<dbReference type="InterPro" id="IPR036928">
    <property type="entry name" value="AS_sf"/>
</dbReference>
<feature type="domain" description="Amidase" evidence="11">
    <location>
        <begin position="19"/>
        <end position="459"/>
    </location>
</feature>
<evidence type="ECO:0000256" key="10">
    <source>
        <dbReference type="HAMAP-Rule" id="MF_00120"/>
    </source>
</evidence>
<evidence type="ECO:0000259" key="11">
    <source>
        <dbReference type="Pfam" id="PF01425"/>
    </source>
</evidence>
<sequence>MTIASLRRQLLAGETTAPDIVRALSKEIIARDPQIQAYLSYNLETALAEAESADLEKPLGGIPIAIKDNINVLGHPCGCSSKFLENFVSPYDATVIKKLRAAGAIPFGRMNQDEFAMGSATENSAVQITRNPRDPERIPGGSSGGSAAAVADLTAIAALGSDTGGSIRQPASHCGVVGLKPSYGRVSRYGLVAFASSLDQIGPLTQSVEDAALILQAIAGADPHDSTCLTAPVPDYLASLNHGVKGMKLGLPKEYLGSGIHDGVRQQIQKSIDSLQAQGAEIVEISLPHTEHAVATYYIIAPAEASSNLSRFDGIRYGHRAANPADILDLYQKSREEGFGAEVKRRIILGTYVLSSGYYDAYYGRAQKVRTLIRRDFDEAFQQVDAILAPVAPTPARKLGAAGSDPIHEYLSDIFTLAANLAGVPAISVPAGTTAYDGADALPVGLQIIAPHLAEAKLLQIAKAAEMGS</sequence>
<organism evidence="12 13">
    <name type="scientific">Luteolibacter pohnpeiensis</name>
    <dbReference type="NCBI Taxonomy" id="454153"/>
    <lineage>
        <taxon>Bacteria</taxon>
        <taxon>Pseudomonadati</taxon>
        <taxon>Verrucomicrobiota</taxon>
        <taxon>Verrucomicrobiia</taxon>
        <taxon>Verrucomicrobiales</taxon>
        <taxon>Verrucomicrobiaceae</taxon>
        <taxon>Luteolibacter</taxon>
    </lineage>
</organism>
<dbReference type="GO" id="GO:0005524">
    <property type="term" value="F:ATP binding"/>
    <property type="evidence" value="ECO:0007669"/>
    <property type="project" value="UniProtKB-KW"/>
</dbReference>
<dbReference type="PANTHER" id="PTHR11895:SF151">
    <property type="entry name" value="GLUTAMYL-TRNA(GLN) AMIDOTRANSFERASE SUBUNIT A"/>
    <property type="match status" value="1"/>
</dbReference>
<protein>
    <recommendedName>
        <fullName evidence="4 10">Glutamyl-tRNA(Gln) amidotransferase subunit A</fullName>
        <shortName evidence="10">Glu-ADT subunit A</shortName>
        <ecNumber evidence="3 10">6.3.5.7</ecNumber>
    </recommendedName>
</protein>
<evidence type="ECO:0000256" key="9">
    <source>
        <dbReference type="ARBA" id="ARBA00047407"/>
    </source>
</evidence>
<comment type="similarity">
    <text evidence="1 10">Belongs to the amidase family. GatA subfamily.</text>
</comment>
<dbReference type="Proteomes" id="UP000603141">
    <property type="component" value="Unassembled WGS sequence"/>
</dbReference>
<dbReference type="InterPro" id="IPR000120">
    <property type="entry name" value="Amidase"/>
</dbReference>
<dbReference type="GO" id="GO:0006412">
    <property type="term" value="P:translation"/>
    <property type="evidence" value="ECO:0007669"/>
    <property type="project" value="UniProtKB-UniRule"/>
</dbReference>
<accession>A0A934VX36</accession>
<evidence type="ECO:0000256" key="5">
    <source>
        <dbReference type="ARBA" id="ARBA00022598"/>
    </source>
</evidence>
<dbReference type="InterPro" id="IPR004412">
    <property type="entry name" value="GatA"/>
</dbReference>
<dbReference type="EMBL" id="JAENIJ010000021">
    <property type="protein sequence ID" value="MBK1883433.1"/>
    <property type="molecule type" value="Genomic_DNA"/>
</dbReference>
<comment type="function">
    <text evidence="10">Allows the formation of correctly charged Gln-tRNA(Gln) through the transamidation of misacylated Glu-tRNA(Gln) in organisms which lack glutaminyl-tRNA synthetase. The reaction takes place in the presence of glutamine and ATP through an activated gamma-phospho-Glu-tRNA(Gln).</text>
</comment>
<dbReference type="Gene3D" id="3.90.1300.10">
    <property type="entry name" value="Amidase signature (AS) domain"/>
    <property type="match status" value="1"/>
</dbReference>
<dbReference type="GO" id="GO:0050567">
    <property type="term" value="F:glutaminyl-tRNA synthase (glutamine-hydrolyzing) activity"/>
    <property type="evidence" value="ECO:0007669"/>
    <property type="project" value="UniProtKB-UniRule"/>
</dbReference>
<reference evidence="12" key="1">
    <citation type="submission" date="2021-01" db="EMBL/GenBank/DDBJ databases">
        <title>Modified the classification status of verrucomicrobia.</title>
        <authorList>
            <person name="Feng X."/>
        </authorList>
    </citation>
    <scope>NUCLEOTIDE SEQUENCE</scope>
    <source>
        <strain evidence="12">KCTC 22041</strain>
    </source>
</reference>
<dbReference type="GO" id="GO:0030956">
    <property type="term" value="C:glutamyl-tRNA(Gln) amidotransferase complex"/>
    <property type="evidence" value="ECO:0007669"/>
    <property type="project" value="InterPro"/>
</dbReference>
<evidence type="ECO:0000313" key="13">
    <source>
        <dbReference type="Proteomes" id="UP000603141"/>
    </source>
</evidence>
<feature type="active site" description="Charge relay system" evidence="10">
    <location>
        <position position="142"/>
    </location>
</feature>
<keyword evidence="8 10" id="KW-0648">Protein biosynthesis</keyword>
<comment type="catalytic activity">
    <reaction evidence="9 10">
        <text>L-glutamyl-tRNA(Gln) + L-glutamine + ATP + H2O = L-glutaminyl-tRNA(Gln) + L-glutamate + ADP + phosphate + H(+)</text>
        <dbReference type="Rhea" id="RHEA:17521"/>
        <dbReference type="Rhea" id="RHEA-COMP:9681"/>
        <dbReference type="Rhea" id="RHEA-COMP:9684"/>
        <dbReference type="ChEBI" id="CHEBI:15377"/>
        <dbReference type="ChEBI" id="CHEBI:15378"/>
        <dbReference type="ChEBI" id="CHEBI:29985"/>
        <dbReference type="ChEBI" id="CHEBI:30616"/>
        <dbReference type="ChEBI" id="CHEBI:43474"/>
        <dbReference type="ChEBI" id="CHEBI:58359"/>
        <dbReference type="ChEBI" id="CHEBI:78520"/>
        <dbReference type="ChEBI" id="CHEBI:78521"/>
        <dbReference type="ChEBI" id="CHEBI:456216"/>
        <dbReference type="EC" id="6.3.5.7"/>
    </reaction>
</comment>
<keyword evidence="13" id="KW-1185">Reference proteome</keyword>
<dbReference type="AlphaFoldDB" id="A0A934VX36"/>
<dbReference type="SUPFAM" id="SSF75304">
    <property type="entry name" value="Amidase signature (AS) enzymes"/>
    <property type="match status" value="1"/>
</dbReference>
<feature type="active site" description="Charge relay system" evidence="10">
    <location>
        <position position="67"/>
    </location>
</feature>
<comment type="caution">
    <text evidence="12">The sequence shown here is derived from an EMBL/GenBank/DDBJ whole genome shotgun (WGS) entry which is preliminary data.</text>
</comment>
<dbReference type="NCBIfam" id="TIGR00132">
    <property type="entry name" value="gatA"/>
    <property type="match status" value="1"/>
</dbReference>
<evidence type="ECO:0000313" key="12">
    <source>
        <dbReference type="EMBL" id="MBK1883433.1"/>
    </source>
</evidence>
<dbReference type="InterPro" id="IPR020556">
    <property type="entry name" value="Amidase_CS"/>
</dbReference>
<dbReference type="RefSeq" id="WP_200271580.1">
    <property type="nucleotide sequence ID" value="NZ_JAENIJ010000021.1"/>
</dbReference>
<keyword evidence="5 10" id="KW-0436">Ligase</keyword>
<comment type="subunit">
    <text evidence="2 10">Heterotrimer of A, B and C subunits.</text>
</comment>
<keyword evidence="6 10" id="KW-0547">Nucleotide-binding</keyword>
<dbReference type="PROSITE" id="PS00571">
    <property type="entry name" value="AMIDASES"/>
    <property type="match status" value="1"/>
</dbReference>
<gene>
    <name evidence="10 12" type="primary">gatA</name>
    <name evidence="12" type="ORF">JIN85_13485</name>
</gene>
<dbReference type="Pfam" id="PF01425">
    <property type="entry name" value="Amidase"/>
    <property type="match status" value="1"/>
</dbReference>
<evidence type="ECO:0000256" key="3">
    <source>
        <dbReference type="ARBA" id="ARBA00012739"/>
    </source>
</evidence>